<evidence type="ECO:0000313" key="3">
    <source>
        <dbReference type="Proteomes" id="UP000823674"/>
    </source>
</evidence>
<feature type="compositionally biased region" description="Polar residues" evidence="1">
    <location>
        <begin position="99"/>
        <end position="115"/>
    </location>
</feature>
<organism evidence="2 3">
    <name type="scientific">Brassica rapa subsp. trilocularis</name>
    <dbReference type="NCBI Taxonomy" id="1813537"/>
    <lineage>
        <taxon>Eukaryota</taxon>
        <taxon>Viridiplantae</taxon>
        <taxon>Streptophyta</taxon>
        <taxon>Embryophyta</taxon>
        <taxon>Tracheophyta</taxon>
        <taxon>Spermatophyta</taxon>
        <taxon>Magnoliopsida</taxon>
        <taxon>eudicotyledons</taxon>
        <taxon>Gunneridae</taxon>
        <taxon>Pentapetalae</taxon>
        <taxon>rosids</taxon>
        <taxon>malvids</taxon>
        <taxon>Brassicales</taxon>
        <taxon>Brassicaceae</taxon>
        <taxon>Brassiceae</taxon>
        <taxon>Brassica</taxon>
    </lineage>
</organism>
<name>A0ABQ7L8C3_BRACM</name>
<evidence type="ECO:0000256" key="1">
    <source>
        <dbReference type="SAM" id="MobiDB-lite"/>
    </source>
</evidence>
<proteinExistence type="predicted"/>
<evidence type="ECO:0000313" key="2">
    <source>
        <dbReference type="EMBL" id="KAG5382837.1"/>
    </source>
</evidence>
<gene>
    <name evidence="2" type="primary">A09g502720.1_BraROA</name>
    <name evidence="2" type="ORF">IGI04_034307</name>
</gene>
<comment type="caution">
    <text evidence="2">The sequence shown here is derived from an EMBL/GenBank/DDBJ whole genome shotgun (WGS) entry which is preliminary data.</text>
</comment>
<keyword evidence="3" id="KW-1185">Reference proteome</keyword>
<sequence length="187" mass="19831">RLCSLDADNLSAFTVALRRRSRRRNPKNPLRSGPPLLMGKNKSPRREFPPPLGENPTPSLRETPPVSSDLVAPPSVSVETIKSAGPLASDLPAPVSPRVSESGSDLESSAVKTSVTVEISTTPGLSDEELTTSKVILFSESGLGKSPVEDLEKGTSSVADQVQDKNQKLIMGEESDDGQQNKNSVSA</sequence>
<reference evidence="2 3" key="1">
    <citation type="submission" date="2021-03" db="EMBL/GenBank/DDBJ databases">
        <authorList>
            <person name="King G.J."/>
            <person name="Bancroft I."/>
            <person name="Baten A."/>
            <person name="Bloomfield J."/>
            <person name="Borpatragohain P."/>
            <person name="He Z."/>
            <person name="Irish N."/>
            <person name="Irwin J."/>
            <person name="Liu K."/>
            <person name="Mauleon R.P."/>
            <person name="Moore J."/>
            <person name="Morris R."/>
            <person name="Ostergaard L."/>
            <person name="Wang B."/>
            <person name="Wells R."/>
        </authorList>
    </citation>
    <scope>NUCLEOTIDE SEQUENCE [LARGE SCALE GENOMIC DNA]</scope>
    <source>
        <strain evidence="2">R-o-18</strain>
        <tissue evidence="2">Leaf</tissue>
    </source>
</reference>
<feature type="region of interest" description="Disordered" evidence="1">
    <location>
        <begin position="141"/>
        <end position="187"/>
    </location>
</feature>
<feature type="non-terminal residue" evidence="2">
    <location>
        <position position="187"/>
    </location>
</feature>
<dbReference type="EMBL" id="JADBGQ010000008">
    <property type="protein sequence ID" value="KAG5382837.1"/>
    <property type="molecule type" value="Genomic_DNA"/>
</dbReference>
<dbReference type="Proteomes" id="UP000823674">
    <property type="component" value="Chromosome A09"/>
</dbReference>
<feature type="compositionally biased region" description="Polar residues" evidence="1">
    <location>
        <begin position="178"/>
        <end position="187"/>
    </location>
</feature>
<feature type="region of interest" description="Disordered" evidence="1">
    <location>
        <begin position="18"/>
        <end position="115"/>
    </location>
</feature>
<protein>
    <submittedName>
        <fullName evidence="2">Uncharacterized protein</fullName>
    </submittedName>
</protein>
<accession>A0ABQ7L8C3</accession>
<feature type="non-terminal residue" evidence="2">
    <location>
        <position position="1"/>
    </location>
</feature>